<dbReference type="InterPro" id="IPR009057">
    <property type="entry name" value="Homeodomain-like_sf"/>
</dbReference>
<dbReference type="Pfam" id="PF12833">
    <property type="entry name" value="HTH_18"/>
    <property type="match status" value="1"/>
</dbReference>
<accession>A0ABV1BDI4</accession>
<dbReference type="InterPro" id="IPR020449">
    <property type="entry name" value="Tscrpt_reg_AraC-type_HTH"/>
</dbReference>
<dbReference type="PRINTS" id="PR00032">
    <property type="entry name" value="HTHARAC"/>
</dbReference>
<evidence type="ECO:0000256" key="1">
    <source>
        <dbReference type="ARBA" id="ARBA00018672"/>
    </source>
</evidence>
<evidence type="ECO:0000313" key="10">
    <source>
        <dbReference type="Proteomes" id="UP001473063"/>
    </source>
</evidence>
<keyword evidence="4" id="KW-0804">Transcription</keyword>
<keyword evidence="3" id="KW-0238">DNA-binding</keyword>
<dbReference type="RefSeq" id="WP_178643967.1">
    <property type="nucleotide sequence ID" value="NZ_JBBMEJ010000004.1"/>
</dbReference>
<keyword evidence="2" id="KW-0805">Transcription regulation</keyword>
<dbReference type="InterPro" id="IPR018060">
    <property type="entry name" value="HTH_AraC"/>
</dbReference>
<dbReference type="SUPFAM" id="SSF46689">
    <property type="entry name" value="Homeodomain-like"/>
    <property type="match status" value="2"/>
</dbReference>
<dbReference type="SMART" id="SM00342">
    <property type="entry name" value="HTH_ARAC"/>
    <property type="match status" value="1"/>
</dbReference>
<feature type="domain" description="HTH araC/xylS-type" evidence="7">
    <location>
        <begin position="421"/>
        <end position="520"/>
    </location>
</feature>
<organism evidence="9 10">
    <name type="scientific">Blautia aquisgranensis</name>
    <dbReference type="NCBI Taxonomy" id="3133153"/>
    <lineage>
        <taxon>Bacteria</taxon>
        <taxon>Bacillati</taxon>
        <taxon>Bacillota</taxon>
        <taxon>Clostridia</taxon>
        <taxon>Lachnospirales</taxon>
        <taxon>Lachnospiraceae</taxon>
        <taxon>Blautia</taxon>
    </lineage>
</organism>
<evidence type="ECO:0000259" key="7">
    <source>
        <dbReference type="PROSITE" id="PS01124"/>
    </source>
</evidence>
<dbReference type="PANTHER" id="PTHR43280">
    <property type="entry name" value="ARAC-FAMILY TRANSCRIPTIONAL REGULATOR"/>
    <property type="match status" value="1"/>
</dbReference>
<keyword evidence="6" id="KW-0597">Phosphoprotein</keyword>
<evidence type="ECO:0000256" key="3">
    <source>
        <dbReference type="ARBA" id="ARBA00023125"/>
    </source>
</evidence>
<dbReference type="Gene3D" id="1.10.10.60">
    <property type="entry name" value="Homeodomain-like"/>
    <property type="match status" value="2"/>
</dbReference>
<dbReference type="CDD" id="cd17536">
    <property type="entry name" value="REC_YesN-like"/>
    <property type="match status" value="1"/>
</dbReference>
<reference evidence="9 10" key="1">
    <citation type="submission" date="2024-03" db="EMBL/GenBank/DDBJ databases">
        <title>Human intestinal bacterial collection.</title>
        <authorList>
            <person name="Pauvert C."/>
            <person name="Hitch T.C.A."/>
            <person name="Clavel T."/>
        </authorList>
    </citation>
    <scope>NUCLEOTIDE SEQUENCE [LARGE SCALE GENOMIC DNA]</scope>
    <source>
        <strain evidence="9 10">CLA-JM-H16</strain>
    </source>
</reference>
<protein>
    <recommendedName>
        <fullName evidence="1">Stage 0 sporulation protein A homolog</fullName>
    </recommendedName>
</protein>
<feature type="modified residue" description="4-aspartylphosphate" evidence="6">
    <location>
        <position position="54"/>
    </location>
</feature>
<evidence type="ECO:0000256" key="2">
    <source>
        <dbReference type="ARBA" id="ARBA00023015"/>
    </source>
</evidence>
<dbReference type="PROSITE" id="PS50110">
    <property type="entry name" value="RESPONSE_REGULATORY"/>
    <property type="match status" value="1"/>
</dbReference>
<dbReference type="InterPro" id="IPR001789">
    <property type="entry name" value="Sig_transdc_resp-reg_receiver"/>
</dbReference>
<evidence type="ECO:0000256" key="4">
    <source>
        <dbReference type="ARBA" id="ARBA00023163"/>
    </source>
</evidence>
<dbReference type="Gene3D" id="3.40.50.2300">
    <property type="match status" value="1"/>
</dbReference>
<comment type="function">
    <text evidence="5">May play the central regulatory role in sporulation. It may be an element of the effector pathway responsible for the activation of sporulation genes in response to nutritional stress. Spo0A may act in concert with spo0H (a sigma factor) to control the expression of some genes that are critical to the sporulation process.</text>
</comment>
<gene>
    <name evidence="9" type="ORF">WMO28_04985</name>
</gene>
<dbReference type="SUPFAM" id="SSF52172">
    <property type="entry name" value="CheY-like"/>
    <property type="match status" value="1"/>
</dbReference>
<dbReference type="Proteomes" id="UP001473063">
    <property type="component" value="Unassembled WGS sequence"/>
</dbReference>
<dbReference type="PROSITE" id="PS01124">
    <property type="entry name" value="HTH_ARAC_FAMILY_2"/>
    <property type="match status" value="1"/>
</dbReference>
<dbReference type="InterPro" id="IPR011006">
    <property type="entry name" value="CheY-like_superfamily"/>
</dbReference>
<dbReference type="EMBL" id="JBBMEJ010000004">
    <property type="protein sequence ID" value="MEQ2370310.1"/>
    <property type="molecule type" value="Genomic_DNA"/>
</dbReference>
<dbReference type="PROSITE" id="PS00041">
    <property type="entry name" value="HTH_ARAC_FAMILY_1"/>
    <property type="match status" value="1"/>
</dbReference>
<sequence>MKLLIVDDEELTRNGLIASIDWNSLGITEVLQADDGVHGLEIARLNKPEIILCDVRMPRMTGIAMLERLEKLLPDSVPIFMSGYSDKEYLKAAIKLKAVNYIEKPLNPDEVRDAVLEAVSLYEQKLRSHRGEVLHSQETATRLALKLTLPASSGDSAIQELCMELGQPELLDPGMNFTSVIVKINATVEIPRATLKNIQNDIALFLEHYHLKCLFAEKRVQYLVHHIYGSNSLSPATLSAVGSYISRQYEVCGKHMIAAGNTVTDISTAYQSYASAVILLQSCFFFPVQTFLTDSFIRQLPTKPALPDSLQLPESTFSKYLLAGDENGASQFLDELFSYYDCNHTFMPNQIRDLYYQLFNALSAARKKNQVASDSREKAALIVDTLDDAFTYAELHAALKEKTAQYFEDAKNSQPENSTIFMIKDYISRNYMNDTLSVKDISNHVYLSASYVCTFFKSETGQTLNQYLTEYRMEKAKQLLSDPRYKISEISSKVGYTDGNYFGKSFKKYSGFSPSEYREKMS</sequence>
<dbReference type="InterPro" id="IPR018062">
    <property type="entry name" value="HTH_AraC-typ_CS"/>
</dbReference>
<comment type="caution">
    <text evidence="9">The sequence shown here is derived from an EMBL/GenBank/DDBJ whole genome shotgun (WGS) entry which is preliminary data.</text>
</comment>
<evidence type="ECO:0000259" key="8">
    <source>
        <dbReference type="PROSITE" id="PS50110"/>
    </source>
</evidence>
<feature type="domain" description="Response regulatory" evidence="8">
    <location>
        <begin position="2"/>
        <end position="119"/>
    </location>
</feature>
<dbReference type="PANTHER" id="PTHR43280:SF2">
    <property type="entry name" value="HTH-TYPE TRANSCRIPTIONAL REGULATOR EXSA"/>
    <property type="match status" value="1"/>
</dbReference>
<name>A0ABV1BDI4_9FIRM</name>
<dbReference type="Pfam" id="PF00072">
    <property type="entry name" value="Response_reg"/>
    <property type="match status" value="1"/>
</dbReference>
<evidence type="ECO:0000256" key="5">
    <source>
        <dbReference type="ARBA" id="ARBA00024867"/>
    </source>
</evidence>
<keyword evidence="10" id="KW-1185">Reference proteome</keyword>
<evidence type="ECO:0000313" key="9">
    <source>
        <dbReference type="EMBL" id="MEQ2370310.1"/>
    </source>
</evidence>
<dbReference type="SMART" id="SM00448">
    <property type="entry name" value="REC"/>
    <property type="match status" value="1"/>
</dbReference>
<evidence type="ECO:0000256" key="6">
    <source>
        <dbReference type="PROSITE-ProRule" id="PRU00169"/>
    </source>
</evidence>
<proteinExistence type="predicted"/>